<reference evidence="1 2" key="1">
    <citation type="submission" date="2018-04" db="EMBL/GenBank/DDBJ databases">
        <title>Complete genome sequence of Hydrogenophilus thermoluteolus TH-1.</title>
        <authorList>
            <person name="Arai H."/>
        </authorList>
    </citation>
    <scope>NUCLEOTIDE SEQUENCE [LARGE SCALE GENOMIC DNA]</scope>
    <source>
        <strain evidence="1 2">TH-1</strain>
        <plasmid evidence="2">pth1 dna</plasmid>
    </source>
</reference>
<keyword evidence="1" id="KW-0614">Plasmid</keyword>
<organism evidence="1 2">
    <name type="scientific">Hydrogenophilus thermoluteolus</name>
    <name type="common">Pseudomonas hydrogenothermophila</name>
    <dbReference type="NCBI Taxonomy" id="297"/>
    <lineage>
        <taxon>Bacteria</taxon>
        <taxon>Pseudomonadati</taxon>
        <taxon>Pseudomonadota</taxon>
        <taxon>Hydrogenophilia</taxon>
        <taxon>Hydrogenophilales</taxon>
        <taxon>Hydrogenophilaceae</taxon>
        <taxon>Hydrogenophilus</taxon>
    </lineage>
</organism>
<proteinExistence type="predicted"/>
<evidence type="ECO:0000313" key="2">
    <source>
        <dbReference type="Proteomes" id="UP000262004"/>
    </source>
</evidence>
<dbReference type="AlphaFoldDB" id="A0A2Z6E0P9"/>
<keyword evidence="2" id="KW-1185">Reference proteome</keyword>
<geneLocation type="plasmid" evidence="2">
    <name>pth1 dna</name>
</geneLocation>
<dbReference type="EMBL" id="AP018559">
    <property type="protein sequence ID" value="BBD78357.1"/>
    <property type="molecule type" value="Genomic_DNA"/>
</dbReference>
<accession>A0A2Z6E0P9</accession>
<name>A0A2Z6E0P9_HYDTE</name>
<protein>
    <submittedName>
        <fullName evidence="1">Transposase</fullName>
    </submittedName>
</protein>
<evidence type="ECO:0000313" key="1">
    <source>
        <dbReference type="EMBL" id="BBD78357.1"/>
    </source>
</evidence>
<gene>
    <name evidence="1" type="ORF">HPTL_P012</name>
</gene>
<dbReference type="OrthoDB" id="165209at2"/>
<dbReference type="Proteomes" id="UP000262004">
    <property type="component" value="Plasmid pTH1"/>
</dbReference>
<dbReference type="KEGG" id="htl:HPTL_P012"/>
<sequence length="83" mass="9415">MGKDNTVALSMPEGMEDPLTELLRNGARRLIQQAIEAELAEMLAKYEGQADEQGRCQPRPQLTAFHRFEMSGFQRNAAWLPRP</sequence>